<feature type="domain" description="Cyclic nucleotide-binding" evidence="12">
    <location>
        <begin position="341"/>
        <end position="448"/>
    </location>
</feature>
<dbReference type="InterPro" id="IPR000595">
    <property type="entry name" value="cNMP-bd_dom"/>
</dbReference>
<dbReference type="InterPro" id="IPR000719">
    <property type="entry name" value="Prot_kinase_dom"/>
</dbReference>
<evidence type="ECO:0000256" key="8">
    <source>
        <dbReference type="ARBA" id="ARBA00022992"/>
    </source>
</evidence>
<feature type="region of interest" description="Disordered" evidence="10">
    <location>
        <begin position="524"/>
        <end position="604"/>
    </location>
</feature>
<gene>
    <name evidence="13" type="ORF">R1sor_019992</name>
</gene>
<dbReference type="PROSITE" id="PS00108">
    <property type="entry name" value="PROTEIN_KINASE_ST"/>
    <property type="match status" value="1"/>
</dbReference>
<accession>A0ABD3IE20</accession>
<dbReference type="Gene3D" id="3.30.200.20">
    <property type="entry name" value="Phosphorylase Kinase, domain 1"/>
    <property type="match status" value="1"/>
</dbReference>
<name>A0ABD3IE20_9MARC</name>
<dbReference type="Proteomes" id="UP001633002">
    <property type="component" value="Unassembled WGS sequence"/>
</dbReference>
<dbReference type="Gene3D" id="1.10.510.10">
    <property type="entry name" value="Transferase(Phosphotransferase) domain 1"/>
    <property type="match status" value="1"/>
</dbReference>
<comment type="caution">
    <text evidence="13">The sequence shown here is derived from an EMBL/GenBank/DDBJ whole genome shotgun (WGS) entry which is preliminary data.</text>
</comment>
<dbReference type="InterPro" id="IPR014710">
    <property type="entry name" value="RmlC-like_jellyroll"/>
</dbReference>
<dbReference type="PANTHER" id="PTHR24353:SF142">
    <property type="entry name" value="CAMP CGMP-DEPENDENT PROTEIN KINASE"/>
    <property type="match status" value="1"/>
</dbReference>
<dbReference type="GO" id="GO:0005524">
    <property type="term" value="F:ATP binding"/>
    <property type="evidence" value="ECO:0007669"/>
    <property type="project" value="UniProtKB-UniRule"/>
</dbReference>
<keyword evidence="8" id="KW-0142">cGMP-binding</keyword>
<feature type="region of interest" description="Disordered" evidence="10">
    <location>
        <begin position="94"/>
        <end position="140"/>
    </location>
</feature>
<feature type="compositionally biased region" description="Low complexity" evidence="10">
    <location>
        <begin position="548"/>
        <end position="574"/>
    </location>
</feature>
<reference evidence="13 14" key="1">
    <citation type="submission" date="2024-09" db="EMBL/GenBank/DDBJ databases">
        <title>Chromosome-scale assembly of Riccia sorocarpa.</title>
        <authorList>
            <person name="Paukszto L."/>
        </authorList>
    </citation>
    <scope>NUCLEOTIDE SEQUENCE [LARGE SCALE GENOMIC DNA]</scope>
    <source>
        <strain evidence="13">LP-2024</strain>
        <tissue evidence="13">Aerial parts of the thallus</tissue>
    </source>
</reference>
<dbReference type="InterPro" id="IPR011009">
    <property type="entry name" value="Kinase-like_dom_sf"/>
</dbReference>
<feature type="binding site" evidence="9">
    <location>
        <position position="853"/>
    </location>
    <ligand>
        <name>ATP</name>
        <dbReference type="ChEBI" id="CHEBI:30616"/>
    </ligand>
</feature>
<dbReference type="PROSITE" id="PS00107">
    <property type="entry name" value="PROTEIN_KINASE_ATP"/>
    <property type="match status" value="1"/>
</dbReference>
<keyword evidence="1" id="KW-0723">Serine/threonine-protein kinase</keyword>
<evidence type="ECO:0000256" key="7">
    <source>
        <dbReference type="ARBA" id="ARBA00022840"/>
    </source>
</evidence>
<dbReference type="SMART" id="SM00100">
    <property type="entry name" value="cNMP"/>
    <property type="match status" value="3"/>
</dbReference>
<dbReference type="Gene3D" id="2.60.120.10">
    <property type="entry name" value="Jelly Rolls"/>
    <property type="match status" value="4"/>
</dbReference>
<feature type="domain" description="Protein kinase" evidence="11">
    <location>
        <begin position="820"/>
        <end position="1077"/>
    </location>
</feature>
<evidence type="ECO:0000256" key="10">
    <source>
        <dbReference type="SAM" id="MobiDB-lite"/>
    </source>
</evidence>
<evidence type="ECO:0008006" key="15">
    <source>
        <dbReference type="Google" id="ProtNLM"/>
    </source>
</evidence>
<evidence type="ECO:0000256" key="1">
    <source>
        <dbReference type="ARBA" id="ARBA00022527"/>
    </source>
</evidence>
<sequence>MSSSVGEQPAGEAGAELIKITVAAMSALADENIHVLKGLLQKLSKESNHGTQEAEALKEIEELFLHFRSQQISIVKQSLTLSSETQSAELNEAEIDKVQDSQPEVSGSGSGSGTSTSNAAEPSTAHDGASVSTGDDASLATGESQADYAKLLPSAAWREKNRNWSDSWKNAVKGVLQKARREKIRDMSFKKQSTASANKVIPKSDATKERLRKILSTHFLLGDLDDALREEIIDAFGDLRLSAGAEVMRYGDSADYFYVIDVGNVDIYAKKGNEAPTIVRSKGPGETFGELALMYDTVRNNTVKTTTEALLWAVDRPTFKSIIGRHLSGSQTAQVLREAPALQKLSTREIVRISSQCTVQHYIRGQQILSAGSQMDKVCVIQEGQVRVSWGAGGGKIVGGGDTVALMNRLEVLGEVVLLNEETLNNWNYVASSEHVEMIFMPRSLFDKDVLKNIRKGLQVQLISLALQRVPAFIELNPDQISSLADSFTESYHSKGQDIIRKGEAIGPNARLYIVQRGCVNCQRAPGDRLRPGSSSEEGKSGWGQRLGSFLKGSSGSLSQGSSPPQSSSEGSSGTVSNMGFPPTLSKTPSGKGSKPADSPQAERRISRAAESWSVYTYGVFGEECLQSGIKEEASSSFRQMTVSVDVPTGVVCLSVALAKMISILGPIQEILVRVANLKVLRKVPCLEFLTNDEMDTVLHSLGVRKLKPGDIIYRAGELADRLYIIHKGTVVKTNKTKDGKVLEEILTEDCFFGENALDSNVPRSTTAFAGETTGRSVELYYLDRAVLETNIGPLHELNETRRKEVERKGIMKQITFNELDDMGLLGTGLFGKVKLVYSKRTDEYYALKCVRKAQVIRMHEEEHLRNEKINMSELDHPFITKLIRTFKDAKHIYLLQQLTVGRELYLFMERVGRLQEWEAAFYAGGVLLALEYMHNKGIAYRDLKPENTLIGENGYPTLIDMGFAKRIHNRKTFSMCGTPDYMAPEIIKRQGHGKAVDFWALGCLIYEMITNTSPFNKGSDPPQVVFQKITEGNVRFPSYMSPNGQDLCRQLLDPNPETRLGCRERGLAEIKEHPFFTTEIDFQLLLRQKEEAPMIPPKVKDYRSLCIPDEKKEDDYDHMELVSTTDPYWDDIF</sequence>
<evidence type="ECO:0000256" key="4">
    <source>
        <dbReference type="ARBA" id="ARBA00022679"/>
    </source>
</evidence>
<dbReference type="Pfam" id="PF00069">
    <property type="entry name" value="Pkinase"/>
    <property type="match status" value="1"/>
</dbReference>
<keyword evidence="7 9" id="KW-0067">ATP-binding</keyword>
<dbReference type="SMART" id="SM00220">
    <property type="entry name" value="S_TKc"/>
    <property type="match status" value="1"/>
</dbReference>
<keyword evidence="6" id="KW-0418">Kinase</keyword>
<dbReference type="GO" id="GO:0030553">
    <property type="term" value="F:cGMP binding"/>
    <property type="evidence" value="ECO:0007669"/>
    <property type="project" value="UniProtKB-KW"/>
</dbReference>
<evidence type="ECO:0000256" key="6">
    <source>
        <dbReference type="ARBA" id="ARBA00022777"/>
    </source>
</evidence>
<dbReference type="PANTHER" id="PTHR24353">
    <property type="entry name" value="CYCLIC NUCLEOTIDE-DEPENDENT PROTEIN KINASE"/>
    <property type="match status" value="1"/>
</dbReference>
<dbReference type="InterPro" id="IPR008271">
    <property type="entry name" value="Ser/Thr_kinase_AS"/>
</dbReference>
<dbReference type="PRINTS" id="PR00103">
    <property type="entry name" value="CAMPKINASE"/>
</dbReference>
<dbReference type="InterPro" id="IPR018490">
    <property type="entry name" value="cNMP-bd_dom_sf"/>
</dbReference>
<evidence type="ECO:0000256" key="2">
    <source>
        <dbReference type="ARBA" id="ARBA00022535"/>
    </source>
</evidence>
<dbReference type="AlphaFoldDB" id="A0ABD3IE20"/>
<keyword evidence="2" id="KW-0140">cGMP</keyword>
<keyword evidence="5 9" id="KW-0547">Nucleotide-binding</keyword>
<dbReference type="Pfam" id="PF00027">
    <property type="entry name" value="cNMP_binding"/>
    <property type="match status" value="2"/>
</dbReference>
<dbReference type="SUPFAM" id="SSF51206">
    <property type="entry name" value="cAMP-binding domain-like"/>
    <property type="match status" value="4"/>
</dbReference>
<dbReference type="EMBL" id="JBJQOH010000001">
    <property type="protein sequence ID" value="KAL3701970.1"/>
    <property type="molecule type" value="Genomic_DNA"/>
</dbReference>
<dbReference type="InterPro" id="IPR017441">
    <property type="entry name" value="Protein_kinase_ATP_BS"/>
</dbReference>
<evidence type="ECO:0000313" key="13">
    <source>
        <dbReference type="EMBL" id="KAL3701970.1"/>
    </source>
</evidence>
<evidence type="ECO:0000256" key="9">
    <source>
        <dbReference type="PROSITE-ProRule" id="PRU10141"/>
    </source>
</evidence>
<evidence type="ECO:0000256" key="3">
    <source>
        <dbReference type="ARBA" id="ARBA00022553"/>
    </source>
</evidence>
<feature type="domain" description="Cyclic nucleotide-binding" evidence="12">
    <location>
        <begin position="686"/>
        <end position="809"/>
    </location>
</feature>
<protein>
    <recommendedName>
        <fullName evidence="15">cGMP-dependent protein kinase</fullName>
    </recommendedName>
</protein>
<evidence type="ECO:0000259" key="11">
    <source>
        <dbReference type="PROSITE" id="PS50011"/>
    </source>
</evidence>
<evidence type="ECO:0000259" key="12">
    <source>
        <dbReference type="PROSITE" id="PS50042"/>
    </source>
</evidence>
<dbReference type="PROSITE" id="PS50011">
    <property type="entry name" value="PROTEIN_KINASE_DOM"/>
    <property type="match status" value="1"/>
</dbReference>
<feature type="domain" description="Cyclic nucleotide-binding" evidence="12">
    <location>
        <begin position="472"/>
        <end position="504"/>
    </location>
</feature>
<dbReference type="PROSITE" id="PS50042">
    <property type="entry name" value="CNMP_BINDING_3"/>
    <property type="match status" value="4"/>
</dbReference>
<keyword evidence="14" id="KW-1185">Reference proteome</keyword>
<feature type="domain" description="Cyclic nucleotide-binding" evidence="12">
    <location>
        <begin position="220"/>
        <end position="325"/>
    </location>
</feature>
<dbReference type="SUPFAM" id="SSF56112">
    <property type="entry name" value="Protein kinase-like (PK-like)"/>
    <property type="match status" value="1"/>
</dbReference>
<evidence type="ECO:0000256" key="5">
    <source>
        <dbReference type="ARBA" id="ARBA00022741"/>
    </source>
</evidence>
<dbReference type="CDD" id="cd00038">
    <property type="entry name" value="CAP_ED"/>
    <property type="match status" value="3"/>
</dbReference>
<proteinExistence type="predicted"/>
<keyword evidence="3" id="KW-0597">Phosphoprotein</keyword>
<dbReference type="FunFam" id="1.10.510.10:FF:000048">
    <property type="entry name" value="Protein kinase C"/>
    <property type="match status" value="1"/>
</dbReference>
<dbReference type="GO" id="GO:0004674">
    <property type="term" value="F:protein serine/threonine kinase activity"/>
    <property type="evidence" value="ECO:0007669"/>
    <property type="project" value="UniProtKB-KW"/>
</dbReference>
<organism evidence="13 14">
    <name type="scientific">Riccia sorocarpa</name>
    <dbReference type="NCBI Taxonomy" id="122646"/>
    <lineage>
        <taxon>Eukaryota</taxon>
        <taxon>Viridiplantae</taxon>
        <taxon>Streptophyta</taxon>
        <taxon>Embryophyta</taxon>
        <taxon>Marchantiophyta</taxon>
        <taxon>Marchantiopsida</taxon>
        <taxon>Marchantiidae</taxon>
        <taxon>Marchantiales</taxon>
        <taxon>Ricciaceae</taxon>
        <taxon>Riccia</taxon>
    </lineage>
</organism>
<evidence type="ECO:0000313" key="14">
    <source>
        <dbReference type="Proteomes" id="UP001633002"/>
    </source>
</evidence>
<keyword evidence="4" id="KW-0808">Transferase</keyword>